<keyword evidence="2" id="KW-1003">Cell membrane</keyword>
<organism evidence="7 8">
    <name type="scientific">Advenella faeciporci</name>
    <dbReference type="NCBI Taxonomy" id="797535"/>
    <lineage>
        <taxon>Bacteria</taxon>
        <taxon>Pseudomonadati</taxon>
        <taxon>Pseudomonadota</taxon>
        <taxon>Betaproteobacteria</taxon>
        <taxon>Burkholderiales</taxon>
        <taxon>Alcaligenaceae</taxon>
    </lineage>
</organism>
<evidence type="ECO:0000256" key="4">
    <source>
        <dbReference type="ARBA" id="ARBA00022989"/>
    </source>
</evidence>
<reference evidence="7" key="1">
    <citation type="journal article" date="2014" name="Int. J. Syst. Evol. Microbiol.">
        <title>Complete genome sequence of Corynebacterium casei LMG S-19264T (=DSM 44701T), isolated from a smear-ripened cheese.</title>
        <authorList>
            <consortium name="US DOE Joint Genome Institute (JGI-PGF)"/>
            <person name="Walter F."/>
            <person name="Albersmeier A."/>
            <person name="Kalinowski J."/>
            <person name="Ruckert C."/>
        </authorList>
    </citation>
    <scope>NUCLEOTIDE SEQUENCE</scope>
    <source>
        <strain evidence="7">KCTC 23732</strain>
    </source>
</reference>
<feature type="transmembrane region" description="Helical" evidence="6">
    <location>
        <begin position="133"/>
        <end position="153"/>
    </location>
</feature>
<feature type="transmembrane region" description="Helical" evidence="6">
    <location>
        <begin position="188"/>
        <end position="209"/>
    </location>
</feature>
<feature type="transmembrane region" description="Helical" evidence="6">
    <location>
        <begin position="43"/>
        <end position="62"/>
    </location>
</feature>
<feature type="transmembrane region" description="Helical" evidence="6">
    <location>
        <begin position="362"/>
        <end position="380"/>
    </location>
</feature>
<feature type="transmembrane region" description="Helical" evidence="6">
    <location>
        <begin position="74"/>
        <end position="94"/>
    </location>
</feature>
<dbReference type="CDD" id="cd06581">
    <property type="entry name" value="TM_PBP1_LivM_like"/>
    <property type="match status" value="1"/>
</dbReference>
<dbReference type="GO" id="GO:0015658">
    <property type="term" value="F:branched-chain amino acid transmembrane transporter activity"/>
    <property type="evidence" value="ECO:0007669"/>
    <property type="project" value="InterPro"/>
</dbReference>
<comment type="caution">
    <text evidence="7">The sequence shown here is derived from an EMBL/GenBank/DDBJ whole genome shotgun (WGS) entry which is preliminary data.</text>
</comment>
<comment type="subcellular location">
    <subcellularLocation>
        <location evidence="1">Cell membrane</location>
        <topology evidence="1">Multi-pass membrane protein</topology>
    </subcellularLocation>
</comment>
<feature type="transmembrane region" description="Helical" evidence="6">
    <location>
        <begin position="221"/>
        <end position="241"/>
    </location>
</feature>
<evidence type="ECO:0000256" key="1">
    <source>
        <dbReference type="ARBA" id="ARBA00004651"/>
    </source>
</evidence>
<feature type="transmembrane region" description="Helical" evidence="6">
    <location>
        <begin position="486"/>
        <end position="503"/>
    </location>
</feature>
<evidence type="ECO:0000256" key="3">
    <source>
        <dbReference type="ARBA" id="ARBA00022692"/>
    </source>
</evidence>
<dbReference type="Proteomes" id="UP000608345">
    <property type="component" value="Unassembled WGS sequence"/>
</dbReference>
<evidence type="ECO:0000313" key="7">
    <source>
        <dbReference type="EMBL" id="GGW94340.1"/>
    </source>
</evidence>
<protein>
    <recommendedName>
        <fullName evidence="9">Branched-chain amino acid ABC transporter permease</fullName>
    </recommendedName>
</protein>
<gene>
    <name evidence="7" type="ORF">GCM10011450_25270</name>
</gene>
<dbReference type="InterPro" id="IPR043428">
    <property type="entry name" value="LivM-like"/>
</dbReference>
<keyword evidence="5 6" id="KW-0472">Membrane</keyword>
<evidence type="ECO:0008006" key="9">
    <source>
        <dbReference type="Google" id="ProtNLM"/>
    </source>
</evidence>
<dbReference type="EMBL" id="BMYS01000022">
    <property type="protein sequence ID" value="GGW94340.1"/>
    <property type="molecule type" value="Genomic_DNA"/>
</dbReference>
<reference evidence="7" key="2">
    <citation type="submission" date="2020-09" db="EMBL/GenBank/DDBJ databases">
        <authorList>
            <person name="Sun Q."/>
            <person name="Kim S."/>
        </authorList>
    </citation>
    <scope>NUCLEOTIDE SEQUENCE</scope>
    <source>
        <strain evidence="7">KCTC 23732</strain>
    </source>
</reference>
<feature type="transmembrane region" description="Helical" evidence="6">
    <location>
        <begin position="450"/>
        <end position="474"/>
    </location>
</feature>
<evidence type="ECO:0000256" key="2">
    <source>
        <dbReference type="ARBA" id="ARBA00022475"/>
    </source>
</evidence>
<name>A0A918N0P6_9BURK</name>
<dbReference type="AlphaFoldDB" id="A0A918N0P6"/>
<feature type="transmembrane region" description="Helical" evidence="6">
    <location>
        <begin position="270"/>
        <end position="290"/>
    </location>
</feature>
<evidence type="ECO:0000256" key="6">
    <source>
        <dbReference type="SAM" id="Phobius"/>
    </source>
</evidence>
<sequence length="521" mass="57007">MNITPNSSGKTAALTPSGQANSAALAADVPDSRIDFRHALKDAMIAGVLTMLVFSPITNFILQQYTFKVDWLRTPVFLNGISIGLIVAFVRFFVSVGIQTEAGQRFTHKYLAVQQHVQVEDEHADGMQKLRKLLVWGSVVAAIAMALGLSGTIYIGTSAALVLIVLFVVIAMGVRIPKRRGMRHPWKGALPVLFLLGLIVPLLFFHFGIFGKSWATNLTMAMVYVLLGLGLNIVVGLAGLLDLGFVAFYAVGAYFLALGSQYLGIGFWTALILAPLLAALCGGLLGFPVLKMHGDYLAIVTLGFGEIIRLVLVNWIDFTGGPNGAAAPSPTIFNLEFIRRAKGDAIPFHEFFGLPYSPDYKFIFIYLMIFIITMAVLRVFTQLRLMPIGRSWEALREDEIACRSLGINHVTVKLSAFMLGALTGGIAGVFFATAQGFVSPMSFNFFESVLILSIVVLGGMGNSIGVIIAAFTLTLMPEFLRSFSEYRVLMFGLLMILMMIWRPNGLLRAKRPVFEREEVMP</sequence>
<dbReference type="InterPro" id="IPR001851">
    <property type="entry name" value="ABC_transp_permease"/>
</dbReference>
<keyword evidence="8" id="KW-1185">Reference proteome</keyword>
<dbReference type="GO" id="GO:0005886">
    <property type="term" value="C:plasma membrane"/>
    <property type="evidence" value="ECO:0007669"/>
    <property type="project" value="UniProtKB-SubCell"/>
</dbReference>
<proteinExistence type="predicted"/>
<dbReference type="Pfam" id="PF02653">
    <property type="entry name" value="BPD_transp_2"/>
    <property type="match status" value="1"/>
</dbReference>
<feature type="transmembrane region" description="Helical" evidence="6">
    <location>
        <begin position="246"/>
        <end position="264"/>
    </location>
</feature>
<keyword evidence="3 6" id="KW-0812">Transmembrane</keyword>
<keyword evidence="4 6" id="KW-1133">Transmembrane helix</keyword>
<dbReference type="PANTHER" id="PTHR30482:SF20">
    <property type="entry name" value="HIGH-AFFINITY BRANCHED-CHAIN AMINO ACID TRANSPORT SYSTEM PERMEASE PROTEIN LIVM"/>
    <property type="match status" value="1"/>
</dbReference>
<feature type="transmembrane region" description="Helical" evidence="6">
    <location>
        <begin position="159"/>
        <end position="176"/>
    </location>
</feature>
<evidence type="ECO:0000256" key="5">
    <source>
        <dbReference type="ARBA" id="ARBA00023136"/>
    </source>
</evidence>
<dbReference type="NCBIfam" id="NF008450">
    <property type="entry name" value="PRK11301.1"/>
    <property type="match status" value="1"/>
</dbReference>
<dbReference type="PANTHER" id="PTHR30482">
    <property type="entry name" value="HIGH-AFFINITY BRANCHED-CHAIN AMINO ACID TRANSPORT SYSTEM PERMEASE"/>
    <property type="match status" value="1"/>
</dbReference>
<feature type="transmembrane region" description="Helical" evidence="6">
    <location>
        <begin position="297"/>
        <end position="316"/>
    </location>
</feature>
<evidence type="ECO:0000313" key="8">
    <source>
        <dbReference type="Proteomes" id="UP000608345"/>
    </source>
</evidence>
<accession>A0A918N0P6</accession>
<feature type="transmembrane region" description="Helical" evidence="6">
    <location>
        <begin position="416"/>
        <end position="438"/>
    </location>
</feature>
<dbReference type="RefSeq" id="WP_344984599.1">
    <property type="nucleotide sequence ID" value="NZ_BAABFY010000008.1"/>
</dbReference>